<dbReference type="AlphaFoldDB" id="A0A3M0C505"/>
<name>A0A3M0C505_9PROT</name>
<organism evidence="8 9">
    <name type="scientific">Eilatimonas milleporae</name>
    <dbReference type="NCBI Taxonomy" id="911205"/>
    <lineage>
        <taxon>Bacteria</taxon>
        <taxon>Pseudomonadati</taxon>
        <taxon>Pseudomonadota</taxon>
        <taxon>Alphaproteobacteria</taxon>
        <taxon>Kordiimonadales</taxon>
        <taxon>Kordiimonadaceae</taxon>
        <taxon>Eilatimonas</taxon>
    </lineage>
</organism>
<dbReference type="HAMAP" id="MF_00839">
    <property type="entry name" value="HPF"/>
    <property type="match status" value="1"/>
</dbReference>
<dbReference type="Gene3D" id="3.30.160.100">
    <property type="entry name" value="Ribosome hibernation promotion factor-like"/>
    <property type="match status" value="1"/>
</dbReference>
<protein>
    <recommendedName>
        <fullName evidence="3 4">Ribosome hibernation promoting factor</fullName>
        <shortName evidence="4">HPF</shortName>
    </recommendedName>
</protein>
<feature type="domain" description="Sigma 54 modulation/S30EA ribosomal protein C-terminal" evidence="7">
    <location>
        <begin position="139"/>
        <end position="193"/>
    </location>
</feature>
<dbReference type="GO" id="GO:0043024">
    <property type="term" value="F:ribosomal small subunit binding"/>
    <property type="evidence" value="ECO:0007669"/>
    <property type="project" value="TreeGrafter"/>
</dbReference>
<dbReference type="GO" id="GO:0022627">
    <property type="term" value="C:cytosolic small ribosomal subunit"/>
    <property type="evidence" value="ECO:0007669"/>
    <property type="project" value="TreeGrafter"/>
</dbReference>
<dbReference type="NCBIfam" id="TIGR00741">
    <property type="entry name" value="yfiA"/>
    <property type="match status" value="1"/>
</dbReference>
<feature type="region of interest" description="Disordered" evidence="6">
    <location>
        <begin position="117"/>
        <end position="139"/>
    </location>
</feature>
<evidence type="ECO:0000256" key="6">
    <source>
        <dbReference type="SAM" id="MobiDB-lite"/>
    </source>
</evidence>
<evidence type="ECO:0000256" key="1">
    <source>
        <dbReference type="ARBA" id="ARBA00022845"/>
    </source>
</evidence>
<keyword evidence="4" id="KW-0963">Cytoplasm</keyword>
<keyword evidence="8" id="KW-0687">Ribonucleoprotein</keyword>
<comment type="caution">
    <text evidence="8">The sequence shown here is derived from an EMBL/GenBank/DDBJ whole genome shotgun (WGS) entry which is preliminary data.</text>
</comment>
<evidence type="ECO:0000256" key="3">
    <source>
        <dbReference type="ARBA" id="ARBA00041148"/>
    </source>
</evidence>
<dbReference type="RefSeq" id="WP_211332311.1">
    <property type="nucleotide sequence ID" value="NZ_REFR01000015.1"/>
</dbReference>
<evidence type="ECO:0000256" key="4">
    <source>
        <dbReference type="HAMAP-Rule" id="MF_00839"/>
    </source>
</evidence>
<accession>A0A3M0C505</accession>
<dbReference type="FunCoup" id="A0A3M0C505">
    <property type="interactions" value="271"/>
</dbReference>
<proteinExistence type="inferred from homology"/>
<dbReference type="InterPro" id="IPR038416">
    <property type="entry name" value="Ribosom_S30AE_C_sf"/>
</dbReference>
<comment type="subunit">
    <text evidence="4">Interacts with 100S ribosomes.</text>
</comment>
<dbReference type="PANTHER" id="PTHR33231">
    <property type="entry name" value="30S RIBOSOMAL PROTEIN"/>
    <property type="match status" value="1"/>
</dbReference>
<dbReference type="InterPro" id="IPR003489">
    <property type="entry name" value="RHF/RaiA"/>
</dbReference>
<evidence type="ECO:0000259" key="7">
    <source>
        <dbReference type="Pfam" id="PF16321"/>
    </source>
</evidence>
<comment type="subunit">
    <text evidence="2">Associates exclusively with 100S ribosomes, which are dimers of 70S ribosomes.</text>
</comment>
<dbReference type="InParanoid" id="A0A3M0C505"/>
<dbReference type="InterPro" id="IPR050574">
    <property type="entry name" value="HPF/YfiA_ribosome-assoc"/>
</dbReference>
<sequence>MEINVTGRKMNVGDALTRHVEDRLSLVVDKYFSRSIEASVTFSKENHLIRVDVSLHANQGITLQARGESDDPYNAFELAADRIEKQLRRYKRRLKNHHHVPSREIAMELAQENVLAPTPEEDGADDGGAMNGHGDTGEDQPIIIAESRRQIPRVSVGDAVMLMDLADATTFMFRNTKSDLLEVVYKRPDGNIGWISPETEHTATESP</sequence>
<gene>
    <name evidence="4" type="primary">hpf</name>
    <name evidence="8" type="ORF">BXY39_3414</name>
</gene>
<dbReference type="InterPro" id="IPR036567">
    <property type="entry name" value="RHF-like"/>
</dbReference>
<dbReference type="InterPro" id="IPR032528">
    <property type="entry name" value="Ribosom_S30AE_C"/>
</dbReference>
<dbReference type="GO" id="GO:0045900">
    <property type="term" value="P:negative regulation of translational elongation"/>
    <property type="evidence" value="ECO:0007669"/>
    <property type="project" value="TreeGrafter"/>
</dbReference>
<keyword evidence="1 4" id="KW-0810">Translation regulation</keyword>
<dbReference type="EMBL" id="REFR01000015">
    <property type="protein sequence ID" value="RMB01906.1"/>
    <property type="molecule type" value="Genomic_DNA"/>
</dbReference>
<dbReference type="PANTHER" id="PTHR33231:SF1">
    <property type="entry name" value="30S RIBOSOMAL PROTEIN"/>
    <property type="match status" value="1"/>
</dbReference>
<comment type="subcellular location">
    <subcellularLocation>
        <location evidence="4">Cytoplasm</location>
    </subcellularLocation>
</comment>
<evidence type="ECO:0000256" key="5">
    <source>
        <dbReference type="SAM" id="Coils"/>
    </source>
</evidence>
<evidence type="ECO:0000256" key="2">
    <source>
        <dbReference type="ARBA" id="ARBA00038695"/>
    </source>
</evidence>
<dbReference type="SUPFAM" id="SSF69754">
    <property type="entry name" value="Ribosome binding protein Y (YfiA homologue)"/>
    <property type="match status" value="1"/>
</dbReference>
<dbReference type="CDD" id="cd00552">
    <property type="entry name" value="RaiA"/>
    <property type="match status" value="1"/>
</dbReference>
<keyword evidence="5" id="KW-0175">Coiled coil</keyword>
<dbReference type="InterPro" id="IPR034694">
    <property type="entry name" value="HPF_long/plastid"/>
</dbReference>
<comment type="function">
    <text evidence="4">Required for dimerization of active 70S ribosomes into 100S ribosomes in stationary phase; 100S ribosomes are translationally inactive and sometimes present during exponential growth.</text>
</comment>
<dbReference type="Proteomes" id="UP000271227">
    <property type="component" value="Unassembled WGS sequence"/>
</dbReference>
<reference evidence="8 9" key="1">
    <citation type="submission" date="2018-10" db="EMBL/GenBank/DDBJ databases">
        <title>Genomic Encyclopedia of Archaeal and Bacterial Type Strains, Phase II (KMG-II): from individual species to whole genera.</title>
        <authorList>
            <person name="Goeker M."/>
        </authorList>
    </citation>
    <scope>NUCLEOTIDE SEQUENCE [LARGE SCALE GENOMIC DNA]</scope>
    <source>
        <strain evidence="8 9">DSM 25217</strain>
    </source>
</reference>
<keyword evidence="9" id="KW-1185">Reference proteome</keyword>
<dbReference type="Pfam" id="PF16321">
    <property type="entry name" value="Ribosom_S30AE_C"/>
    <property type="match status" value="1"/>
</dbReference>
<comment type="similarity">
    <text evidence="4">Belongs to the HPF/YfiA ribosome-associated protein family. Long HPF subfamily.</text>
</comment>
<feature type="coiled-coil region" evidence="5">
    <location>
        <begin position="73"/>
        <end position="100"/>
    </location>
</feature>
<evidence type="ECO:0000313" key="9">
    <source>
        <dbReference type="Proteomes" id="UP000271227"/>
    </source>
</evidence>
<keyword evidence="8" id="KW-0689">Ribosomal protein</keyword>
<dbReference type="Pfam" id="PF02482">
    <property type="entry name" value="Ribosomal_S30AE"/>
    <property type="match status" value="1"/>
</dbReference>
<evidence type="ECO:0000313" key="8">
    <source>
        <dbReference type="EMBL" id="RMB01906.1"/>
    </source>
</evidence>
<dbReference type="Gene3D" id="3.30.505.50">
    <property type="entry name" value="Sigma 54 modulation/S30EA ribosomal protein, C-terminal domain"/>
    <property type="match status" value="1"/>
</dbReference>